<reference evidence="1 2" key="1">
    <citation type="submission" date="2013-01" db="EMBL/GenBank/DDBJ databases">
        <authorList>
            <person name="Harkins D.M."/>
            <person name="Durkin A.S."/>
            <person name="Brinkac L.M."/>
            <person name="Haft D.H."/>
            <person name="Selengut J.D."/>
            <person name="Sanka R."/>
            <person name="DePew J."/>
            <person name="Purushe J."/>
            <person name="Picardeau M."/>
            <person name="Werts C."/>
            <person name="Goarant C."/>
            <person name="Vinetz J.M."/>
            <person name="Sutton G.G."/>
            <person name="Nierman W.C."/>
            <person name="Fouts D.E."/>
        </authorList>
    </citation>
    <scope>NUCLEOTIDE SEQUENCE [LARGE SCALE GENOMIC DNA]</scope>
    <source>
        <strain evidence="1 2">Verdun HP</strain>
    </source>
</reference>
<dbReference type="AlphaFoldDB" id="M6REE7"/>
<evidence type="ECO:0000313" key="1">
    <source>
        <dbReference type="EMBL" id="EMO04101.1"/>
    </source>
</evidence>
<proteinExistence type="predicted"/>
<dbReference type="Gene3D" id="3.60.15.10">
    <property type="entry name" value="Ribonuclease Z/Hydroxyacylglutathione hydrolase-like"/>
    <property type="match status" value="1"/>
</dbReference>
<protein>
    <recommendedName>
        <fullName evidence="3">Beta-lactamase domain protein</fullName>
    </recommendedName>
</protein>
<dbReference type="Proteomes" id="UP000012092">
    <property type="component" value="Unassembled WGS sequence"/>
</dbReference>
<comment type="caution">
    <text evidence="1">The sequence shown here is derived from an EMBL/GenBank/DDBJ whole genome shotgun (WGS) entry which is preliminary data.</text>
</comment>
<evidence type="ECO:0008006" key="3">
    <source>
        <dbReference type="Google" id="ProtNLM"/>
    </source>
</evidence>
<gene>
    <name evidence="1" type="ORF">LEP1GSC116_4754</name>
</gene>
<name>M6REE7_LEPIR</name>
<dbReference type="SUPFAM" id="SSF56281">
    <property type="entry name" value="Metallo-hydrolase/oxidoreductase"/>
    <property type="match status" value="1"/>
</dbReference>
<accession>M6REE7</accession>
<dbReference type="EMBL" id="AHNZ02000715">
    <property type="protein sequence ID" value="EMO04101.1"/>
    <property type="molecule type" value="Genomic_DNA"/>
</dbReference>
<dbReference type="InterPro" id="IPR036866">
    <property type="entry name" value="RibonucZ/Hydroxyglut_hydro"/>
</dbReference>
<sequence length="64" mass="7295">MLIIDAQYSSEEAEKKVGWGHTSGRVAVRCGEILEVKRLVLTHHEPDHKDEDILKFLSGIKSFF</sequence>
<organism evidence="1 2">
    <name type="scientific">Leptospira interrogans serovar Icterohaemorrhagiae str. Verdun HP</name>
    <dbReference type="NCBI Taxonomy" id="1049910"/>
    <lineage>
        <taxon>Bacteria</taxon>
        <taxon>Pseudomonadati</taxon>
        <taxon>Spirochaetota</taxon>
        <taxon>Spirochaetia</taxon>
        <taxon>Leptospirales</taxon>
        <taxon>Leptospiraceae</taxon>
        <taxon>Leptospira</taxon>
    </lineage>
</organism>
<evidence type="ECO:0000313" key="2">
    <source>
        <dbReference type="Proteomes" id="UP000012092"/>
    </source>
</evidence>